<evidence type="ECO:0000313" key="3">
    <source>
        <dbReference type="Proteomes" id="UP000026961"/>
    </source>
</evidence>
<name>A0A0E0AM49_9ORYZ</name>
<dbReference type="EnsemblPlants" id="OGLUM07G20560.1">
    <property type="protein sequence ID" value="OGLUM07G20560.1"/>
    <property type="gene ID" value="OGLUM07G20560"/>
</dbReference>
<dbReference type="Proteomes" id="UP000026961">
    <property type="component" value="Chromosome 7"/>
</dbReference>
<protein>
    <submittedName>
        <fullName evidence="2">Uncharacterized protein</fullName>
    </submittedName>
</protein>
<proteinExistence type="predicted"/>
<reference evidence="2" key="2">
    <citation type="submission" date="2018-05" db="EMBL/GenBank/DDBJ databases">
        <title>OgluRS3 (Oryza glumaepatula Reference Sequence Version 3).</title>
        <authorList>
            <person name="Zhang J."/>
            <person name="Kudrna D."/>
            <person name="Lee S."/>
            <person name="Talag J."/>
            <person name="Welchert J."/>
            <person name="Wing R.A."/>
        </authorList>
    </citation>
    <scope>NUCLEOTIDE SEQUENCE [LARGE SCALE GENOMIC DNA]</scope>
</reference>
<dbReference type="Gramene" id="OGLUM07G20560.1">
    <property type="protein sequence ID" value="OGLUM07G20560.1"/>
    <property type="gene ID" value="OGLUM07G20560"/>
</dbReference>
<feature type="region of interest" description="Disordered" evidence="1">
    <location>
        <begin position="33"/>
        <end position="107"/>
    </location>
</feature>
<feature type="compositionally biased region" description="Basic residues" evidence="1">
    <location>
        <begin position="33"/>
        <end position="69"/>
    </location>
</feature>
<dbReference type="HOGENOM" id="CLU_2214064_0_0_1"/>
<reference evidence="2" key="1">
    <citation type="submission" date="2015-04" db="UniProtKB">
        <authorList>
            <consortium name="EnsemblPlants"/>
        </authorList>
    </citation>
    <scope>IDENTIFICATION</scope>
</reference>
<dbReference type="AlphaFoldDB" id="A0A0E0AM49"/>
<sequence length="107" mass="12170">MKWIAATAEREEIDSGEGIGGVRRCRWKGTTLRRRERGMRGGIGRRRSTGGKSRRRRRKGTKSVPARRKRAEEAERRREQRWTEAGRGGALVQRGQRTLIARGGSGQ</sequence>
<keyword evidence="3" id="KW-1185">Reference proteome</keyword>
<accession>A0A0E0AM49</accession>
<evidence type="ECO:0000256" key="1">
    <source>
        <dbReference type="SAM" id="MobiDB-lite"/>
    </source>
</evidence>
<organism evidence="2">
    <name type="scientific">Oryza glumipatula</name>
    <dbReference type="NCBI Taxonomy" id="40148"/>
    <lineage>
        <taxon>Eukaryota</taxon>
        <taxon>Viridiplantae</taxon>
        <taxon>Streptophyta</taxon>
        <taxon>Embryophyta</taxon>
        <taxon>Tracheophyta</taxon>
        <taxon>Spermatophyta</taxon>
        <taxon>Magnoliopsida</taxon>
        <taxon>Liliopsida</taxon>
        <taxon>Poales</taxon>
        <taxon>Poaceae</taxon>
        <taxon>BOP clade</taxon>
        <taxon>Oryzoideae</taxon>
        <taxon>Oryzeae</taxon>
        <taxon>Oryzinae</taxon>
        <taxon>Oryza</taxon>
    </lineage>
</organism>
<evidence type="ECO:0000313" key="2">
    <source>
        <dbReference type="EnsemblPlants" id="OGLUM07G20560.1"/>
    </source>
</evidence>
<feature type="compositionally biased region" description="Basic and acidic residues" evidence="1">
    <location>
        <begin position="70"/>
        <end position="84"/>
    </location>
</feature>